<dbReference type="EMBL" id="JADAQX010000072">
    <property type="protein sequence ID" value="KAF8822216.1"/>
    <property type="molecule type" value="Genomic_DNA"/>
</dbReference>
<dbReference type="PANTHER" id="PTHR11711">
    <property type="entry name" value="ADP RIBOSYLATION FACTOR-RELATED"/>
    <property type="match status" value="1"/>
</dbReference>
<evidence type="ECO:0000256" key="1">
    <source>
        <dbReference type="ARBA" id="ARBA00022741"/>
    </source>
</evidence>
<dbReference type="Pfam" id="PF00025">
    <property type="entry name" value="Arf"/>
    <property type="match status" value="1"/>
</dbReference>
<evidence type="ECO:0000256" key="2">
    <source>
        <dbReference type="ARBA" id="ARBA00023134"/>
    </source>
</evidence>
<dbReference type="Proteomes" id="UP000823046">
    <property type="component" value="Unassembled WGS sequence"/>
</dbReference>
<dbReference type="InterPro" id="IPR027417">
    <property type="entry name" value="P-loop_NTPase"/>
</dbReference>
<sequence>MTRTCTLKEMGQCSSTLGDIVSLCSMKKSYQIRVEGPAQAGKTSIIKRLKYGRFMKMCPTQRVQAERVDFRGCVLILWDVRKQYDEVASRENFDVCALIYVVDSANYGRSGVAARSFRSILLELPNVSIVLVLATKQDKAKVMSVSEVQSLLILPELSGKSWSVKVANLF</sequence>
<keyword evidence="2" id="KW-0342">GTP-binding</keyword>
<gene>
    <name evidence="3" type="ORF">IE077_000785</name>
</gene>
<dbReference type="Gene3D" id="3.40.50.300">
    <property type="entry name" value="P-loop containing nucleotide triphosphate hydrolases"/>
    <property type="match status" value="1"/>
</dbReference>
<dbReference type="InterPro" id="IPR024156">
    <property type="entry name" value="Small_GTPase_ARF"/>
</dbReference>
<comment type="caution">
    <text evidence="3">The sequence shown here is derived from an EMBL/GenBank/DDBJ whole genome shotgun (WGS) entry which is preliminary data.</text>
</comment>
<keyword evidence="4" id="KW-1185">Reference proteome</keyword>
<protein>
    <submittedName>
        <fullName evidence="3">ADP-ribosylation factor family protein</fullName>
    </submittedName>
</protein>
<keyword evidence="1" id="KW-0547">Nucleotide-binding</keyword>
<dbReference type="SUPFAM" id="SSF52540">
    <property type="entry name" value="P-loop containing nucleoside triphosphate hydrolases"/>
    <property type="match status" value="1"/>
</dbReference>
<name>A0ABQ7JDW6_9APIC</name>
<proteinExistence type="predicted"/>
<organism evidence="3 4">
    <name type="scientific">Cardiosporidium cionae</name>
    <dbReference type="NCBI Taxonomy" id="476202"/>
    <lineage>
        <taxon>Eukaryota</taxon>
        <taxon>Sar</taxon>
        <taxon>Alveolata</taxon>
        <taxon>Apicomplexa</taxon>
        <taxon>Aconoidasida</taxon>
        <taxon>Nephromycida</taxon>
        <taxon>Cardiosporidium</taxon>
    </lineage>
</organism>
<reference evidence="3 4" key="1">
    <citation type="journal article" date="2020" name="bioRxiv">
        <title>Metabolic contributions of an alphaproteobacterial endosymbiont in the apicomplexan Cardiosporidium cionae.</title>
        <authorList>
            <person name="Hunter E.S."/>
            <person name="Paight C.J."/>
            <person name="Lane C.E."/>
        </authorList>
    </citation>
    <scope>NUCLEOTIDE SEQUENCE [LARGE SCALE GENOMIC DNA]</scope>
    <source>
        <strain evidence="3">ESH_2018</strain>
    </source>
</reference>
<dbReference type="SMART" id="SM00177">
    <property type="entry name" value="ARF"/>
    <property type="match status" value="1"/>
</dbReference>
<evidence type="ECO:0000313" key="3">
    <source>
        <dbReference type="EMBL" id="KAF8822216.1"/>
    </source>
</evidence>
<dbReference type="InterPro" id="IPR006689">
    <property type="entry name" value="Small_GTPase_ARF/SAR"/>
</dbReference>
<evidence type="ECO:0000313" key="4">
    <source>
        <dbReference type="Proteomes" id="UP000823046"/>
    </source>
</evidence>
<accession>A0ABQ7JDW6</accession>